<sequence>MLSWRTARGTSSPSSQNQNQNRQHPGSQSRSNPGESSTSFTSPMRQSVRGSGLTAMSGNTWVPNERGNRDGAQYGPPQDQHTPVRGFNVQEAKDTLRKGYSNLTPEEAKSFNYKPSGGQANSAKPAGPWASKPNTMVNGKDFFLELRKQISALQQGGERAGG</sequence>
<keyword evidence="3" id="KW-1185">Reference proteome</keyword>
<dbReference type="EMBL" id="FWEW01000275">
    <property type="protein sequence ID" value="SLM34370.1"/>
    <property type="molecule type" value="Genomic_DNA"/>
</dbReference>
<organism evidence="2 3">
    <name type="scientific">Lasallia pustulata</name>
    <dbReference type="NCBI Taxonomy" id="136370"/>
    <lineage>
        <taxon>Eukaryota</taxon>
        <taxon>Fungi</taxon>
        <taxon>Dikarya</taxon>
        <taxon>Ascomycota</taxon>
        <taxon>Pezizomycotina</taxon>
        <taxon>Lecanoromycetes</taxon>
        <taxon>OSLEUM clade</taxon>
        <taxon>Umbilicariomycetidae</taxon>
        <taxon>Umbilicariales</taxon>
        <taxon>Umbilicariaceae</taxon>
        <taxon>Lasallia</taxon>
    </lineage>
</organism>
<feature type="region of interest" description="Disordered" evidence="1">
    <location>
        <begin position="1"/>
        <end position="85"/>
    </location>
</feature>
<protein>
    <submittedName>
        <fullName evidence="2">Uncharacterized protein</fullName>
    </submittedName>
</protein>
<dbReference type="AlphaFoldDB" id="A0A1W5CUC4"/>
<feature type="compositionally biased region" description="Low complexity" evidence="1">
    <location>
        <begin position="11"/>
        <end position="23"/>
    </location>
</feature>
<evidence type="ECO:0000313" key="3">
    <source>
        <dbReference type="Proteomes" id="UP000192927"/>
    </source>
</evidence>
<feature type="region of interest" description="Disordered" evidence="1">
    <location>
        <begin position="98"/>
        <end position="136"/>
    </location>
</feature>
<dbReference type="Proteomes" id="UP000192927">
    <property type="component" value="Unassembled WGS sequence"/>
</dbReference>
<evidence type="ECO:0000256" key="1">
    <source>
        <dbReference type="SAM" id="MobiDB-lite"/>
    </source>
</evidence>
<name>A0A1W5CUC4_9LECA</name>
<feature type="compositionally biased region" description="Polar residues" evidence="1">
    <location>
        <begin position="24"/>
        <end position="62"/>
    </location>
</feature>
<reference evidence="3" key="1">
    <citation type="submission" date="2017-03" db="EMBL/GenBank/DDBJ databases">
        <authorList>
            <person name="Sharma R."/>
            <person name="Thines M."/>
        </authorList>
    </citation>
    <scope>NUCLEOTIDE SEQUENCE [LARGE SCALE GENOMIC DNA]</scope>
</reference>
<evidence type="ECO:0000313" key="2">
    <source>
        <dbReference type="EMBL" id="SLM34370.1"/>
    </source>
</evidence>
<accession>A0A1W5CUC4</accession>
<proteinExistence type="predicted"/>